<dbReference type="InterPro" id="IPR014718">
    <property type="entry name" value="GH-type_carb-bd"/>
</dbReference>
<evidence type="ECO:0000256" key="3">
    <source>
        <dbReference type="ARBA" id="ARBA00010418"/>
    </source>
</evidence>
<name>A0A084AW86_STACB</name>
<protein>
    <recommendedName>
        <fullName evidence="4">rhamnogalacturonan endolyase</fullName>
        <ecNumber evidence="4">4.2.2.23</ecNumber>
    </recommendedName>
</protein>
<dbReference type="SUPFAM" id="SSF49452">
    <property type="entry name" value="Starch-binding domain-like"/>
    <property type="match status" value="1"/>
</dbReference>
<gene>
    <name evidence="13" type="ORF">S7711_09278</name>
</gene>
<evidence type="ECO:0000259" key="12">
    <source>
        <dbReference type="Pfam" id="PF14683"/>
    </source>
</evidence>
<dbReference type="Gene3D" id="2.60.120.260">
    <property type="entry name" value="Galactose-binding domain-like"/>
    <property type="match status" value="1"/>
</dbReference>
<dbReference type="PANTHER" id="PTHR36574">
    <property type="entry name" value="RHAMNOGALACTURONATE LYASE-RELATED"/>
    <property type="match status" value="1"/>
</dbReference>
<evidence type="ECO:0000256" key="4">
    <source>
        <dbReference type="ARBA" id="ARBA00012437"/>
    </source>
</evidence>
<keyword evidence="5" id="KW-0964">Secreted</keyword>
<evidence type="ECO:0000256" key="9">
    <source>
        <dbReference type="ARBA" id="ARBA00023316"/>
    </source>
</evidence>
<dbReference type="GO" id="GO:0045490">
    <property type="term" value="P:pectin catabolic process"/>
    <property type="evidence" value="ECO:0007669"/>
    <property type="project" value="TreeGrafter"/>
</dbReference>
<keyword evidence="7" id="KW-0456">Lyase</keyword>
<dbReference type="InterPro" id="IPR016590">
    <property type="entry name" value="Rhamnogalacturonase_B"/>
</dbReference>
<keyword evidence="8" id="KW-0119">Carbohydrate metabolism</keyword>
<organism evidence="13 14">
    <name type="scientific">Stachybotrys chartarum (strain CBS 109288 / IBT 7711)</name>
    <name type="common">Toxic black mold</name>
    <name type="synonym">Stilbospora chartarum</name>
    <dbReference type="NCBI Taxonomy" id="1280523"/>
    <lineage>
        <taxon>Eukaryota</taxon>
        <taxon>Fungi</taxon>
        <taxon>Dikarya</taxon>
        <taxon>Ascomycota</taxon>
        <taxon>Pezizomycotina</taxon>
        <taxon>Sordariomycetes</taxon>
        <taxon>Hypocreomycetidae</taxon>
        <taxon>Hypocreales</taxon>
        <taxon>Stachybotryaceae</taxon>
        <taxon>Stachybotrys</taxon>
    </lineage>
</organism>
<dbReference type="GO" id="GO:0030246">
    <property type="term" value="F:carbohydrate binding"/>
    <property type="evidence" value="ECO:0007669"/>
    <property type="project" value="InterPro"/>
</dbReference>
<keyword evidence="10" id="KW-0624">Polysaccharide degradation</keyword>
<evidence type="ECO:0000256" key="5">
    <source>
        <dbReference type="ARBA" id="ARBA00022525"/>
    </source>
</evidence>
<dbReference type="InterPro" id="IPR015364">
    <property type="entry name" value="RhgB_N"/>
</dbReference>
<dbReference type="AlphaFoldDB" id="A0A084AW86"/>
<evidence type="ECO:0000256" key="2">
    <source>
        <dbReference type="ARBA" id="ARBA00004613"/>
    </source>
</evidence>
<dbReference type="GO" id="GO:0005576">
    <property type="term" value="C:extracellular region"/>
    <property type="evidence" value="ECO:0007669"/>
    <property type="project" value="UniProtKB-SubCell"/>
</dbReference>
<comment type="similarity">
    <text evidence="3">Belongs to the polysaccharide lyase 4 family.</text>
</comment>
<proteinExistence type="inferred from homology"/>
<keyword evidence="14" id="KW-1185">Reference proteome</keyword>
<evidence type="ECO:0000313" key="13">
    <source>
        <dbReference type="EMBL" id="KEY69565.1"/>
    </source>
</evidence>
<evidence type="ECO:0000256" key="1">
    <source>
        <dbReference type="ARBA" id="ARBA00001324"/>
    </source>
</evidence>
<dbReference type="SUPFAM" id="SSF74650">
    <property type="entry name" value="Galactose mutarotase-like"/>
    <property type="match status" value="1"/>
</dbReference>
<evidence type="ECO:0000256" key="6">
    <source>
        <dbReference type="ARBA" id="ARBA00023157"/>
    </source>
</evidence>
<evidence type="ECO:0000313" key="14">
    <source>
        <dbReference type="Proteomes" id="UP000028045"/>
    </source>
</evidence>
<evidence type="ECO:0000256" key="8">
    <source>
        <dbReference type="ARBA" id="ARBA00023277"/>
    </source>
</evidence>
<dbReference type="InterPro" id="IPR013784">
    <property type="entry name" value="Carb-bd-like_fold"/>
</dbReference>
<dbReference type="Pfam" id="PF14683">
    <property type="entry name" value="CBM-like"/>
    <property type="match status" value="1"/>
</dbReference>
<reference evidence="13 14" key="1">
    <citation type="journal article" date="2014" name="BMC Genomics">
        <title>Comparative genome sequencing reveals chemotype-specific gene clusters in the toxigenic black mold Stachybotrys.</title>
        <authorList>
            <person name="Semeiks J."/>
            <person name="Borek D."/>
            <person name="Otwinowski Z."/>
            <person name="Grishin N.V."/>
        </authorList>
    </citation>
    <scope>NUCLEOTIDE SEQUENCE [LARGE SCALE GENOMIC DNA]</scope>
    <source>
        <strain evidence="14">CBS 109288 / IBT 7711</strain>
    </source>
</reference>
<comment type="subcellular location">
    <subcellularLocation>
        <location evidence="2">Secreted</location>
    </subcellularLocation>
</comment>
<dbReference type="OrthoDB" id="114708at2759"/>
<evidence type="ECO:0000256" key="10">
    <source>
        <dbReference type="ARBA" id="ARBA00023326"/>
    </source>
</evidence>
<feature type="domain" description="Rhamnogalacturonase B N-terminal" evidence="11">
    <location>
        <begin position="6"/>
        <end position="231"/>
    </location>
</feature>
<dbReference type="Pfam" id="PF09284">
    <property type="entry name" value="RhgB_N"/>
    <property type="match status" value="1"/>
</dbReference>
<dbReference type="PANTHER" id="PTHR36574:SF1">
    <property type="entry name" value="RHAMNOGALACTURONATE LYASE-RELATED"/>
    <property type="match status" value="1"/>
</dbReference>
<dbReference type="Gene3D" id="2.70.98.10">
    <property type="match status" value="1"/>
</dbReference>
<keyword evidence="9" id="KW-0961">Cell wall biogenesis/degradation</keyword>
<dbReference type="EC" id="4.2.2.23" evidence="4"/>
<dbReference type="Proteomes" id="UP000028045">
    <property type="component" value="Unassembled WGS sequence"/>
</dbReference>
<keyword evidence="6" id="KW-1015">Disulfide bond</keyword>
<evidence type="ECO:0000259" key="11">
    <source>
        <dbReference type="Pfam" id="PF09284"/>
    </source>
</evidence>
<dbReference type="InterPro" id="IPR011013">
    <property type="entry name" value="Gal_mutarotase_sf_dom"/>
</dbReference>
<dbReference type="HOGENOM" id="CLU_037882_1_0_1"/>
<dbReference type="SUPFAM" id="SSF49785">
    <property type="entry name" value="Galactose-binding domain-like"/>
    <property type="match status" value="1"/>
</dbReference>
<feature type="domain" description="Rhamnogalacturonan lyase" evidence="12">
    <location>
        <begin position="303"/>
        <end position="388"/>
    </location>
</feature>
<evidence type="ECO:0000256" key="7">
    <source>
        <dbReference type="ARBA" id="ARBA00023239"/>
    </source>
</evidence>
<comment type="catalytic activity">
    <reaction evidence="1">
        <text>Endotype eliminative cleavage of L-alpha-rhamnopyranosyl-(1-&gt;4)-alpha-D-galactopyranosyluronic acid bonds of rhamnogalacturonan I domains in ramified hairy regions of pectin leaving L-rhamnopyranose at the reducing end and 4-deoxy-4,5-unsaturated D-galactopyranosyluronic acid at the non-reducing end.</text>
        <dbReference type="EC" id="4.2.2.23"/>
    </reaction>
</comment>
<dbReference type="EMBL" id="KL648524">
    <property type="protein sequence ID" value="KEY69565.1"/>
    <property type="molecule type" value="Genomic_DNA"/>
</dbReference>
<dbReference type="GO" id="GO:0071555">
    <property type="term" value="P:cell wall organization"/>
    <property type="evidence" value="ECO:0007669"/>
    <property type="project" value="UniProtKB-KW"/>
</dbReference>
<dbReference type="GO" id="GO:0102210">
    <property type="term" value="F:rhamnogalacturonan endolyase activity"/>
    <property type="evidence" value="ECO:0007669"/>
    <property type="project" value="UniProtKB-EC"/>
</dbReference>
<sequence length="390" mass="42251">MTLRYLNSIKYRNNELQCSKTGSHIGSGLGSAAVKVTQNGNYIIVQCTALPVTHYMAVRKGDAGIYMGTHIQDTLFGELRFIARLNAKLLQSEYPYGDVSSYSGTTSVIEGADVVLNAETGQTRSKFYSADRYIDRGIHCVYGTAVDKIHVCMLIPQPESSSGGPLFRDIETSNSNEYNALYNYMWSSHTQTETTTRVGLHGPYAMVFSANGVPSMASTNWDIIADMGFKGYVNKATRGYVTGKATGTPSDYQTNVHWYNVNAQYWVRAASDGTFKSPAMKPGTYTQVLYQTEYKAAETTVTVSSYTVGSSTLTDFPMAVFKGVNDGVPINFNLASAPGACTLRIATTLSFSAARPHIVINGWAAAVPAAPTKISSRGVTRGVYNGLGEQ</sequence>
<dbReference type="InterPro" id="IPR008979">
    <property type="entry name" value="Galactose-bd-like_sf"/>
</dbReference>
<accession>A0A084AW86</accession>
<dbReference type="InterPro" id="IPR029411">
    <property type="entry name" value="RG-lyase_III"/>
</dbReference>